<dbReference type="AlphaFoldDB" id="A0A9D8KGJ2"/>
<evidence type="ECO:0000259" key="9">
    <source>
        <dbReference type="PROSITE" id="PS50110"/>
    </source>
</evidence>
<feature type="domain" description="PAC" evidence="11">
    <location>
        <begin position="485"/>
        <end position="533"/>
    </location>
</feature>
<dbReference type="Pfam" id="PF00072">
    <property type="entry name" value="Response_reg"/>
    <property type="match status" value="1"/>
</dbReference>
<dbReference type="SMART" id="SM00387">
    <property type="entry name" value="HATPase_c"/>
    <property type="match status" value="1"/>
</dbReference>
<dbReference type="PRINTS" id="PR00344">
    <property type="entry name" value="BCTRLSENSOR"/>
</dbReference>
<dbReference type="InterPro" id="IPR013655">
    <property type="entry name" value="PAS_fold_3"/>
</dbReference>
<dbReference type="SUPFAM" id="SSF55874">
    <property type="entry name" value="ATPase domain of HSP90 chaperone/DNA topoisomerase II/histidine kinase"/>
    <property type="match status" value="1"/>
</dbReference>
<dbReference type="InterPro" id="IPR013656">
    <property type="entry name" value="PAS_4"/>
</dbReference>
<feature type="modified residue" description="4-aspartylphosphate" evidence="6">
    <location>
        <position position="65"/>
    </location>
</feature>
<feature type="domain" description="PAC" evidence="11">
    <location>
        <begin position="228"/>
        <end position="281"/>
    </location>
</feature>
<dbReference type="InterPro" id="IPR001789">
    <property type="entry name" value="Sig_transdc_resp-reg_receiver"/>
</dbReference>
<evidence type="ECO:0000256" key="6">
    <source>
        <dbReference type="PROSITE-ProRule" id="PRU00169"/>
    </source>
</evidence>
<accession>A0A9D8KGJ2</accession>
<evidence type="ECO:0000259" key="10">
    <source>
        <dbReference type="PROSITE" id="PS50112"/>
    </source>
</evidence>
<organism evidence="12 13">
    <name type="scientific">Candidatus Zymogenus saltonus</name>
    <dbReference type="NCBI Taxonomy" id="2844893"/>
    <lineage>
        <taxon>Bacteria</taxon>
        <taxon>Deltaproteobacteria</taxon>
        <taxon>Candidatus Zymogenia</taxon>
        <taxon>Candidatus Zymogeniales</taxon>
        <taxon>Candidatus Zymogenaceae</taxon>
        <taxon>Candidatus Zymogenus</taxon>
    </lineage>
</organism>
<feature type="domain" description="PAS" evidence="10">
    <location>
        <begin position="152"/>
        <end position="224"/>
    </location>
</feature>
<dbReference type="PROSITE" id="PS50109">
    <property type="entry name" value="HIS_KIN"/>
    <property type="match status" value="1"/>
</dbReference>
<dbReference type="FunFam" id="3.30.565.10:FF:000006">
    <property type="entry name" value="Sensor histidine kinase WalK"/>
    <property type="match status" value="1"/>
</dbReference>
<dbReference type="PANTHER" id="PTHR43304">
    <property type="entry name" value="PHYTOCHROME-LIKE PROTEIN CPH1"/>
    <property type="match status" value="1"/>
</dbReference>
<dbReference type="SMART" id="SM00086">
    <property type="entry name" value="PAC"/>
    <property type="match status" value="4"/>
</dbReference>
<evidence type="ECO:0000256" key="5">
    <source>
        <dbReference type="ARBA" id="ARBA00022777"/>
    </source>
</evidence>
<dbReference type="InterPro" id="IPR036097">
    <property type="entry name" value="HisK_dim/P_sf"/>
</dbReference>
<protein>
    <recommendedName>
        <fullName evidence="2">histidine kinase</fullName>
        <ecNumber evidence="2">2.7.13.3</ecNumber>
    </recommendedName>
</protein>
<dbReference type="SUPFAM" id="SSF52172">
    <property type="entry name" value="CheY-like"/>
    <property type="match status" value="1"/>
</dbReference>
<keyword evidence="5" id="KW-0418">Kinase</keyword>
<proteinExistence type="predicted"/>
<evidence type="ECO:0000256" key="7">
    <source>
        <dbReference type="SAM" id="Coils"/>
    </source>
</evidence>
<dbReference type="InterPro" id="IPR035965">
    <property type="entry name" value="PAS-like_dom_sf"/>
</dbReference>
<feature type="domain" description="Response regulatory" evidence="9">
    <location>
        <begin position="12"/>
        <end position="130"/>
    </location>
</feature>
<dbReference type="InterPro" id="IPR001610">
    <property type="entry name" value="PAC"/>
</dbReference>
<dbReference type="InterPro" id="IPR011006">
    <property type="entry name" value="CheY-like_superfamily"/>
</dbReference>
<dbReference type="InterPro" id="IPR052162">
    <property type="entry name" value="Sensor_kinase/Photoreceptor"/>
</dbReference>
<sequence>MLTNNEKAPSIDILLVEDNKHDRLSFRRAFEKSNVSFEITECERAEEAYEMLHLGKYTSNIVVIDFQLPGISGLDLVRDLINEKIPLPLVLLTGSGSEEIAVEALKLGVDDYIIKDPNQGYLKLLPLILPEVVRKYNERLARKHAEEELRINQQRLELAMNVTNLGIWGADFQTGEIYSDYKWGATLGYSEEEFKEYLNSWIRLIHPEDVEIVEKSIVDNIEDRTPYFECEYRVKDKSGEWRWIYARGSVVERDSDNNPLKIVGTMLDITERKRTEEELKLSQQRLDLAINATNLCIWGADFRTGESYFDYRWGETLGYSEEEFKVFHNNWYELIHPKDYPTFTKKLSDSIEGRTSFFEDEYRVRDKFGEWRWIQNRGRVVERDGNNNPLKITGTMLDITGRKRIEKALKESEELYRNLFETALVGIWRASIKDGGLLRANPKCAEIVGVESVDELLNNYKTSDFFPLEDRINNLVLLEEMGELSDFETRLSQKDGSEKHVSISAKVFPEKGYVEGIIVDITDRKRAEEALQESEKRYRFIVENVRDIIYVTDEFGNYKFLNKALEELTGYTTDELIGTSFWDTVTPDSSKTAEGYLSRLMAGEEIGHKELDVYDKNGQMETIEFLARPIFEDGKVVEILGITRIVTERKRMEEELRHYADELKRANEEIKSFTYIVSHDLKAPLINLKGFSRELESAIEKINSNLALVVPHLSPQNKEEIEAALTNDIPQSMEFINSSVTRIDNLIKAILKLSRLGRRELVFEKVNMKKIIDVTLKSIAHQIEEGKIKVEIKELPDVTADQTSMEQILGNLLDNATKFLDPKRSGRIEISGERGYNETTFYVKDNGRGIRKEDFDRIFQIFHKAGRDDRPGEGMGLAYVKTMVERHEGRIWCVSEPDVGTTFIFTISHKLALTKDYT</sequence>
<dbReference type="InterPro" id="IPR000014">
    <property type="entry name" value="PAS"/>
</dbReference>
<dbReference type="Pfam" id="PF08447">
    <property type="entry name" value="PAS_3"/>
    <property type="match status" value="2"/>
</dbReference>
<dbReference type="InterPro" id="IPR003594">
    <property type="entry name" value="HATPase_dom"/>
</dbReference>
<dbReference type="Pfam" id="PF08448">
    <property type="entry name" value="PAS_4"/>
    <property type="match status" value="1"/>
</dbReference>
<evidence type="ECO:0000256" key="4">
    <source>
        <dbReference type="ARBA" id="ARBA00022679"/>
    </source>
</evidence>
<dbReference type="PROSITE" id="PS50112">
    <property type="entry name" value="PAS"/>
    <property type="match status" value="3"/>
</dbReference>
<comment type="caution">
    <text evidence="12">The sequence shown here is derived from an EMBL/GenBank/DDBJ whole genome shotgun (WGS) entry which is preliminary data.</text>
</comment>
<dbReference type="SUPFAM" id="SSF47384">
    <property type="entry name" value="Homodimeric domain of signal transducing histidine kinase"/>
    <property type="match status" value="1"/>
</dbReference>
<feature type="coiled-coil region" evidence="7">
    <location>
        <begin position="642"/>
        <end position="669"/>
    </location>
</feature>
<dbReference type="SMART" id="SM00091">
    <property type="entry name" value="PAS"/>
    <property type="match status" value="4"/>
</dbReference>
<dbReference type="SUPFAM" id="SSF55785">
    <property type="entry name" value="PYP-like sensor domain (PAS domain)"/>
    <property type="match status" value="4"/>
</dbReference>
<dbReference type="InterPro" id="IPR005467">
    <property type="entry name" value="His_kinase_dom"/>
</dbReference>
<feature type="domain" description="PAC" evidence="11">
    <location>
        <begin position="607"/>
        <end position="658"/>
    </location>
</feature>
<evidence type="ECO:0000313" key="13">
    <source>
        <dbReference type="Proteomes" id="UP000809273"/>
    </source>
</evidence>
<dbReference type="EMBL" id="JAFGIX010000047">
    <property type="protein sequence ID" value="MBN1573386.1"/>
    <property type="molecule type" value="Genomic_DNA"/>
</dbReference>
<dbReference type="CDD" id="cd00156">
    <property type="entry name" value="REC"/>
    <property type="match status" value="1"/>
</dbReference>
<evidence type="ECO:0000313" key="12">
    <source>
        <dbReference type="EMBL" id="MBN1573386.1"/>
    </source>
</evidence>
<dbReference type="Gene3D" id="1.10.287.130">
    <property type="match status" value="1"/>
</dbReference>
<dbReference type="CDD" id="cd00130">
    <property type="entry name" value="PAS"/>
    <property type="match status" value="3"/>
</dbReference>
<reference evidence="12" key="1">
    <citation type="journal article" date="2021" name="Environ. Microbiol.">
        <title>Genomic characterization of three novel Desulfobacterota classes expand the metabolic and phylogenetic diversity of the phylum.</title>
        <authorList>
            <person name="Murphy C.L."/>
            <person name="Biggerstaff J."/>
            <person name="Eichhorn A."/>
            <person name="Ewing E."/>
            <person name="Shahan R."/>
            <person name="Soriano D."/>
            <person name="Stewart S."/>
            <person name="VanMol K."/>
            <person name="Walker R."/>
            <person name="Walters P."/>
            <person name="Elshahed M.S."/>
            <person name="Youssef N.H."/>
        </authorList>
    </citation>
    <scope>NUCLEOTIDE SEQUENCE</scope>
    <source>
        <strain evidence="12">Zod_Metabat.24</strain>
    </source>
</reference>
<dbReference type="InterPro" id="IPR000700">
    <property type="entry name" value="PAS-assoc_C"/>
</dbReference>
<dbReference type="NCBIfam" id="TIGR00229">
    <property type="entry name" value="sensory_box"/>
    <property type="match status" value="4"/>
</dbReference>
<feature type="domain" description="PAS" evidence="10">
    <location>
        <begin position="282"/>
        <end position="354"/>
    </location>
</feature>
<dbReference type="InterPro" id="IPR004358">
    <property type="entry name" value="Sig_transdc_His_kin-like_C"/>
</dbReference>
<feature type="domain" description="PAC" evidence="11">
    <location>
        <begin position="358"/>
        <end position="411"/>
    </location>
</feature>
<dbReference type="PROSITE" id="PS50113">
    <property type="entry name" value="PAC"/>
    <property type="match status" value="4"/>
</dbReference>
<evidence type="ECO:0000256" key="1">
    <source>
        <dbReference type="ARBA" id="ARBA00000085"/>
    </source>
</evidence>
<keyword evidence="7" id="KW-0175">Coiled coil</keyword>
<name>A0A9D8KGJ2_9DELT</name>
<dbReference type="GO" id="GO:0000155">
    <property type="term" value="F:phosphorelay sensor kinase activity"/>
    <property type="evidence" value="ECO:0007669"/>
    <property type="project" value="InterPro"/>
</dbReference>
<feature type="domain" description="Histidine kinase" evidence="8">
    <location>
        <begin position="676"/>
        <end position="911"/>
    </location>
</feature>
<dbReference type="Pfam" id="PF02518">
    <property type="entry name" value="HATPase_c"/>
    <property type="match status" value="1"/>
</dbReference>
<dbReference type="Pfam" id="PF13188">
    <property type="entry name" value="PAS_8"/>
    <property type="match status" value="1"/>
</dbReference>
<evidence type="ECO:0000259" key="11">
    <source>
        <dbReference type="PROSITE" id="PS50113"/>
    </source>
</evidence>
<keyword evidence="4" id="KW-0808">Transferase</keyword>
<dbReference type="Gene3D" id="3.30.565.10">
    <property type="entry name" value="Histidine kinase-like ATPase, C-terminal domain"/>
    <property type="match status" value="1"/>
</dbReference>
<keyword evidence="3 6" id="KW-0597">Phosphoprotein</keyword>
<dbReference type="Gene3D" id="3.30.450.20">
    <property type="entry name" value="PAS domain"/>
    <property type="match status" value="4"/>
</dbReference>
<reference evidence="12" key="2">
    <citation type="submission" date="2021-01" db="EMBL/GenBank/DDBJ databases">
        <authorList>
            <person name="Hahn C.R."/>
            <person name="Youssef N.H."/>
            <person name="Elshahed M."/>
        </authorList>
    </citation>
    <scope>NUCLEOTIDE SEQUENCE</scope>
    <source>
        <strain evidence="12">Zod_Metabat.24</strain>
    </source>
</reference>
<evidence type="ECO:0000259" key="8">
    <source>
        <dbReference type="PROSITE" id="PS50109"/>
    </source>
</evidence>
<evidence type="ECO:0000256" key="2">
    <source>
        <dbReference type="ARBA" id="ARBA00012438"/>
    </source>
</evidence>
<dbReference type="InterPro" id="IPR036890">
    <property type="entry name" value="HATPase_C_sf"/>
</dbReference>
<dbReference type="Proteomes" id="UP000809273">
    <property type="component" value="Unassembled WGS sequence"/>
</dbReference>
<comment type="catalytic activity">
    <reaction evidence="1">
        <text>ATP + protein L-histidine = ADP + protein N-phospho-L-histidine.</text>
        <dbReference type="EC" id="2.7.13.3"/>
    </reaction>
</comment>
<dbReference type="PANTHER" id="PTHR43304:SF1">
    <property type="entry name" value="PAC DOMAIN-CONTAINING PROTEIN"/>
    <property type="match status" value="1"/>
</dbReference>
<dbReference type="PROSITE" id="PS50110">
    <property type="entry name" value="RESPONSE_REGULATORY"/>
    <property type="match status" value="1"/>
</dbReference>
<dbReference type="EC" id="2.7.13.3" evidence="2"/>
<feature type="domain" description="PAS" evidence="10">
    <location>
        <begin position="534"/>
        <end position="604"/>
    </location>
</feature>
<dbReference type="Gene3D" id="3.40.50.2300">
    <property type="match status" value="1"/>
</dbReference>
<evidence type="ECO:0000256" key="3">
    <source>
        <dbReference type="ARBA" id="ARBA00022553"/>
    </source>
</evidence>
<dbReference type="SMART" id="SM00448">
    <property type="entry name" value="REC"/>
    <property type="match status" value="1"/>
</dbReference>
<gene>
    <name evidence="12" type="ORF">JW984_09355</name>
</gene>